<gene>
    <name evidence="2" type="ORF">INS88_09375</name>
</gene>
<evidence type="ECO:0008006" key="4">
    <source>
        <dbReference type="Google" id="ProtNLM"/>
    </source>
</evidence>
<sequence length="176" mass="18828">MKKLLTVLVILSITACSTPAEPAPSQSLAVPAMTASPAKLACLVEPGDMSDAEVVADHAAYYLTCIEASDTSPAAQVERARSYLTEDLYLTLSTSTAQSDRYWNATINAATTTKVTTERLYMDSYNPASTGTMTLDRVATSTSSAAGTQVIYYTFTLESQTDHTYRISDIAATAKK</sequence>
<feature type="signal peptide" evidence="1">
    <location>
        <begin position="1"/>
        <end position="22"/>
    </location>
</feature>
<dbReference type="EMBL" id="CP063213">
    <property type="protein sequence ID" value="QOR45454.1"/>
    <property type="molecule type" value="Genomic_DNA"/>
</dbReference>
<protein>
    <recommendedName>
        <fullName evidence="4">Lipoprotein</fullName>
    </recommendedName>
</protein>
<evidence type="ECO:0000256" key="1">
    <source>
        <dbReference type="SAM" id="SignalP"/>
    </source>
</evidence>
<reference evidence="2 3" key="1">
    <citation type="submission" date="2020-10" db="EMBL/GenBank/DDBJ databases">
        <title>Trueperella pecoris sp. nov. isolated from bovine and porcine specimens.</title>
        <authorList>
            <person name="Schoenecker L."/>
            <person name="Schnydrig P."/>
            <person name="Brodard I."/>
            <person name="Thomann A."/>
            <person name="Hemphill A."/>
            <person name="Rodriguez-Campos S."/>
            <person name="Perreten V."/>
            <person name="Jores J."/>
            <person name="Kittl S."/>
        </authorList>
    </citation>
    <scope>NUCLEOTIDE SEQUENCE [LARGE SCALE GENOMIC DNA]</scope>
    <source>
        <strain evidence="2 3">15A0121</strain>
    </source>
</reference>
<accession>A0A7M1QVC7</accession>
<proteinExistence type="predicted"/>
<evidence type="ECO:0000313" key="2">
    <source>
        <dbReference type="EMBL" id="QOR45454.1"/>
    </source>
</evidence>
<dbReference type="Proteomes" id="UP000595053">
    <property type="component" value="Chromosome"/>
</dbReference>
<name>A0A7M1QVC7_9ACTO</name>
<keyword evidence="3" id="KW-1185">Reference proteome</keyword>
<dbReference type="AlphaFoldDB" id="A0A7M1QVC7"/>
<keyword evidence="1" id="KW-0732">Signal</keyword>
<organism evidence="2 3">
    <name type="scientific">Trueperella pecoris</name>
    <dbReference type="NCBI Taxonomy" id="2733571"/>
    <lineage>
        <taxon>Bacteria</taxon>
        <taxon>Bacillati</taxon>
        <taxon>Actinomycetota</taxon>
        <taxon>Actinomycetes</taxon>
        <taxon>Actinomycetales</taxon>
        <taxon>Actinomycetaceae</taxon>
        <taxon>Trueperella</taxon>
    </lineage>
</organism>
<dbReference type="RefSeq" id="WP_197551026.1">
    <property type="nucleotide sequence ID" value="NZ_CP063213.1"/>
</dbReference>
<dbReference type="PROSITE" id="PS51257">
    <property type="entry name" value="PROKAR_LIPOPROTEIN"/>
    <property type="match status" value="1"/>
</dbReference>
<feature type="chain" id="PRO_5029536880" description="Lipoprotein" evidence="1">
    <location>
        <begin position="23"/>
        <end position="176"/>
    </location>
</feature>
<evidence type="ECO:0000313" key="3">
    <source>
        <dbReference type="Proteomes" id="UP000595053"/>
    </source>
</evidence>